<keyword evidence="3" id="KW-0732">Signal</keyword>
<feature type="domain" description="S-adenosyl-l-methionine hydroxide adenosyltransferase C-terminal" evidence="5">
    <location>
        <begin position="199"/>
        <end position="292"/>
    </location>
</feature>
<keyword evidence="6" id="KW-0804">Transcription</keyword>
<evidence type="ECO:0000313" key="7">
    <source>
        <dbReference type="Proteomes" id="UP000649604"/>
    </source>
</evidence>
<dbReference type="Proteomes" id="UP000649604">
    <property type="component" value="Unassembled WGS sequence"/>
</dbReference>
<dbReference type="PANTHER" id="PTHR35092">
    <property type="entry name" value="CHLORINASE MJ1651"/>
    <property type="match status" value="1"/>
</dbReference>
<dbReference type="SUPFAM" id="SSF102522">
    <property type="entry name" value="Bacterial fluorinating enzyme, N-terminal domain"/>
    <property type="match status" value="1"/>
</dbReference>
<name>A0A9D5JUK3_9BACT</name>
<keyword evidence="1" id="KW-0949">S-adenosyl-L-methionine</keyword>
<dbReference type="InterPro" id="IPR023228">
    <property type="entry name" value="SAM_OH_AdoTrfase_N_sf"/>
</dbReference>
<dbReference type="SUPFAM" id="SSF101852">
    <property type="entry name" value="Bacterial fluorinating enzyme, C-terminal domain"/>
    <property type="match status" value="1"/>
</dbReference>
<accession>A0A9D5JUK3</accession>
<dbReference type="Gene3D" id="3.40.50.10790">
    <property type="entry name" value="S-adenosyl-l-methionine hydroxide adenosyltransferase, N-terminal"/>
    <property type="match status" value="1"/>
</dbReference>
<feature type="chain" id="PRO_5038691779" evidence="3">
    <location>
        <begin position="23"/>
        <end position="300"/>
    </location>
</feature>
<comment type="caution">
    <text evidence="6">The sequence shown here is derived from an EMBL/GenBank/DDBJ whole genome shotgun (WGS) entry which is preliminary data.</text>
</comment>
<dbReference type="Pfam" id="PF20257">
    <property type="entry name" value="SAM_HAT_C"/>
    <property type="match status" value="1"/>
</dbReference>
<dbReference type="InterPro" id="IPR023227">
    <property type="entry name" value="SAM_OH_AdoTrfase_C_sf"/>
</dbReference>
<evidence type="ECO:0000256" key="3">
    <source>
        <dbReference type="SAM" id="SignalP"/>
    </source>
</evidence>
<dbReference type="PANTHER" id="PTHR35092:SF1">
    <property type="entry name" value="CHLORINASE MJ1651"/>
    <property type="match status" value="1"/>
</dbReference>
<reference evidence="6" key="1">
    <citation type="submission" date="2019-11" db="EMBL/GenBank/DDBJ databases">
        <title>Microbial mats filling the niche in hypersaline microbial mats.</title>
        <authorList>
            <person name="Wong H.L."/>
            <person name="Macleod F.I."/>
            <person name="White R.A. III"/>
            <person name="Burns B.P."/>
        </authorList>
    </citation>
    <scope>NUCLEOTIDE SEQUENCE</scope>
    <source>
        <strain evidence="6">Rbin_158</strain>
    </source>
</reference>
<comment type="similarity">
    <text evidence="2">Belongs to the SAM hydrolase / SAM-dependent halogenase family.</text>
</comment>
<dbReference type="AlphaFoldDB" id="A0A9D5JUK3"/>
<evidence type="ECO:0000313" key="6">
    <source>
        <dbReference type="EMBL" id="MBD3323951.1"/>
    </source>
</evidence>
<dbReference type="InterPro" id="IPR046469">
    <property type="entry name" value="SAM_HAT_N"/>
</dbReference>
<dbReference type="PIRSF" id="PIRSF006779">
    <property type="entry name" value="UCP006779"/>
    <property type="match status" value="1"/>
</dbReference>
<evidence type="ECO:0000256" key="1">
    <source>
        <dbReference type="ARBA" id="ARBA00022691"/>
    </source>
</evidence>
<feature type="domain" description="S-adenosyl-l-methionine hydroxide adenosyltransferase N-terminal" evidence="4">
    <location>
        <begin position="27"/>
        <end position="175"/>
    </location>
</feature>
<proteinExistence type="inferred from homology"/>
<dbReference type="InterPro" id="IPR002747">
    <property type="entry name" value="SAM_OH_AdoTrfase"/>
</dbReference>
<dbReference type="InterPro" id="IPR046470">
    <property type="entry name" value="SAM_HAT_C"/>
</dbReference>
<keyword evidence="6" id="KW-0240">DNA-directed RNA polymerase</keyword>
<evidence type="ECO:0000259" key="4">
    <source>
        <dbReference type="Pfam" id="PF01887"/>
    </source>
</evidence>
<evidence type="ECO:0000259" key="5">
    <source>
        <dbReference type="Pfam" id="PF20257"/>
    </source>
</evidence>
<feature type="signal peptide" evidence="3">
    <location>
        <begin position="1"/>
        <end position="22"/>
    </location>
</feature>
<organism evidence="6 7">
    <name type="scientific">candidate division KSB3 bacterium</name>
    <dbReference type="NCBI Taxonomy" id="2044937"/>
    <lineage>
        <taxon>Bacteria</taxon>
        <taxon>candidate division KSB3</taxon>
    </lineage>
</organism>
<evidence type="ECO:0000256" key="2">
    <source>
        <dbReference type="ARBA" id="ARBA00024035"/>
    </source>
</evidence>
<gene>
    <name evidence="6" type="ORF">GF339_05165</name>
</gene>
<protein>
    <submittedName>
        <fullName evidence="6">DNA-directed RNA polymerase subunit delta</fullName>
    </submittedName>
</protein>
<dbReference type="GO" id="GO:0000428">
    <property type="term" value="C:DNA-directed RNA polymerase complex"/>
    <property type="evidence" value="ECO:0007669"/>
    <property type="project" value="UniProtKB-KW"/>
</dbReference>
<dbReference type="EMBL" id="WJJP01000165">
    <property type="protein sequence ID" value="MBD3323951.1"/>
    <property type="molecule type" value="Genomic_DNA"/>
</dbReference>
<dbReference type="Gene3D" id="2.40.30.90">
    <property type="entry name" value="Bacterial fluorinating enzyme like"/>
    <property type="match status" value="1"/>
</dbReference>
<sequence>MKKIMVCLLLMLAVFMPYEAWSQAALVFQTDFGLKDGAVASMKGVAFGVSPDLKMYDITHEIPAFDIWAAAYQLKMTMPYWPAGTVFVSVVDPGVGTERKSIVLKTQTGHYVVTPDNGTVTLIAEEMGIEEVRVIDETKYRRPGSEKSYTFHGRDLYAYTGAHLASGEVSFEAIGPVLDTDVIMIPYQQPTFDGTAVLGTIPILDVQFGNVWTNIDEATFQQLGVDTGEQLNVQITHGDTLVFEGVMPFVNTFGDVPEGENLAYMNSLLNLAFAINMDNFAATYGIASGPDWHVKITKAE</sequence>
<dbReference type="Pfam" id="PF01887">
    <property type="entry name" value="SAM_HAT_N"/>
    <property type="match status" value="1"/>
</dbReference>